<dbReference type="SUPFAM" id="SSF103481">
    <property type="entry name" value="Multidrug resistance efflux transporter EmrE"/>
    <property type="match status" value="2"/>
</dbReference>
<dbReference type="InterPro" id="IPR000620">
    <property type="entry name" value="EamA_dom"/>
</dbReference>
<feature type="transmembrane region" description="Helical" evidence="6">
    <location>
        <begin position="272"/>
        <end position="289"/>
    </location>
</feature>
<evidence type="ECO:0000256" key="1">
    <source>
        <dbReference type="ARBA" id="ARBA00004141"/>
    </source>
</evidence>
<evidence type="ECO:0000313" key="8">
    <source>
        <dbReference type="EMBL" id="WDM44450.1"/>
    </source>
</evidence>
<dbReference type="PANTHER" id="PTHR32322">
    <property type="entry name" value="INNER MEMBRANE TRANSPORTER"/>
    <property type="match status" value="1"/>
</dbReference>
<feature type="transmembrane region" description="Helical" evidence="6">
    <location>
        <begin position="216"/>
        <end position="238"/>
    </location>
</feature>
<evidence type="ECO:0000256" key="5">
    <source>
        <dbReference type="ARBA" id="ARBA00023136"/>
    </source>
</evidence>
<keyword evidence="3 6" id="KW-0812">Transmembrane</keyword>
<feature type="transmembrane region" description="Helical" evidence="6">
    <location>
        <begin position="100"/>
        <end position="121"/>
    </location>
</feature>
<feature type="transmembrane region" description="Helical" evidence="6">
    <location>
        <begin position="15"/>
        <end position="33"/>
    </location>
</feature>
<feature type="transmembrane region" description="Helical" evidence="6">
    <location>
        <begin position="128"/>
        <end position="147"/>
    </location>
</feature>
<organism evidence="8 9">
    <name type="scientific">Microbacterium luteolum</name>
    <name type="common">Aureobacterium luteolum</name>
    <dbReference type="NCBI Taxonomy" id="69367"/>
    <lineage>
        <taxon>Bacteria</taxon>
        <taxon>Bacillati</taxon>
        <taxon>Actinomycetota</taxon>
        <taxon>Actinomycetes</taxon>
        <taxon>Micrococcales</taxon>
        <taxon>Microbacteriaceae</taxon>
        <taxon>Microbacterium</taxon>
    </lineage>
</organism>
<dbReference type="RefSeq" id="WP_282214591.1">
    <property type="nucleotide sequence ID" value="NZ_BAAAUN010000001.1"/>
</dbReference>
<dbReference type="EMBL" id="CP078075">
    <property type="protein sequence ID" value="WDM44450.1"/>
    <property type="molecule type" value="Genomic_DNA"/>
</dbReference>
<evidence type="ECO:0000313" key="9">
    <source>
        <dbReference type="Proteomes" id="UP001215097"/>
    </source>
</evidence>
<dbReference type="Pfam" id="PF00892">
    <property type="entry name" value="EamA"/>
    <property type="match status" value="2"/>
</dbReference>
<proteinExistence type="inferred from homology"/>
<dbReference type="Proteomes" id="UP001215097">
    <property type="component" value="Chromosome"/>
</dbReference>
<dbReference type="PANTHER" id="PTHR32322:SF2">
    <property type="entry name" value="EAMA DOMAIN-CONTAINING PROTEIN"/>
    <property type="match status" value="1"/>
</dbReference>
<gene>
    <name evidence="8" type="ORF">KV395_14870</name>
</gene>
<keyword evidence="9" id="KW-1185">Reference proteome</keyword>
<feature type="transmembrane region" description="Helical" evidence="6">
    <location>
        <begin position="75"/>
        <end position="94"/>
    </location>
</feature>
<feature type="transmembrane region" description="Helical" evidence="6">
    <location>
        <begin position="185"/>
        <end position="204"/>
    </location>
</feature>
<name>A0ABY7XUN5_MICLT</name>
<sequence>MEIILRSIRRLWRPLRWPLIVAVAPVAFGSTYWVTREFLPLDSPLWGSAIRALPAGIVLLLVARQLPRGAWWWRAAILGTLNMGLFFCLVYIAAQMLPSSVAASICSVTPLMIAGSAWLIVRERPSSRVLVGAATGAVGVLLIVGTSTGSLNAWGVVASIVAMALSSVGAVLTRRWDDGTPILTVTAWQLLVGGLELTGLALLFEGAPPQLDAAQLVAFAHVSLVATALAFFCWFSGFRHLPAGVVGVIGLLNPITGVAVGVLLGAESLSTLQTLGIGLVLGSIVFVNIRRGRAASALTVPDRILDSEEASYR</sequence>
<evidence type="ECO:0000256" key="3">
    <source>
        <dbReference type="ARBA" id="ARBA00022692"/>
    </source>
</evidence>
<feature type="transmembrane region" description="Helical" evidence="6">
    <location>
        <begin position="245"/>
        <end position="266"/>
    </location>
</feature>
<feature type="domain" description="EamA" evidence="7">
    <location>
        <begin position="154"/>
        <end position="288"/>
    </location>
</feature>
<keyword evidence="5 6" id="KW-0472">Membrane</keyword>
<reference evidence="8 9" key="1">
    <citation type="submission" date="2021-06" db="EMBL/GenBank/DDBJ databases">
        <title>Genome-based taxonomic framework of Microbacterium strains isolated from marine environment, the description of four new species and reclassification of four preexisting species.</title>
        <authorList>
            <person name="Lee S.D."/>
            <person name="Kim S.-M."/>
            <person name="Byeon Y.-S."/>
            <person name="Yang H.L."/>
            <person name="Kim I.S."/>
        </authorList>
    </citation>
    <scope>NUCLEOTIDE SEQUENCE [LARGE SCALE GENOMIC DNA]</scope>
    <source>
        <strain evidence="8 9">KACC 14465</strain>
    </source>
</reference>
<comment type="subcellular location">
    <subcellularLocation>
        <location evidence="1">Membrane</location>
        <topology evidence="1">Multi-pass membrane protein</topology>
    </subcellularLocation>
</comment>
<comment type="similarity">
    <text evidence="2">Belongs to the EamA transporter family.</text>
</comment>
<dbReference type="InterPro" id="IPR050638">
    <property type="entry name" value="AA-Vitamin_Transporters"/>
</dbReference>
<feature type="transmembrane region" description="Helical" evidence="6">
    <location>
        <begin position="45"/>
        <end position="63"/>
    </location>
</feature>
<feature type="domain" description="EamA" evidence="7">
    <location>
        <begin position="17"/>
        <end position="144"/>
    </location>
</feature>
<evidence type="ECO:0000256" key="2">
    <source>
        <dbReference type="ARBA" id="ARBA00007362"/>
    </source>
</evidence>
<dbReference type="InterPro" id="IPR037185">
    <property type="entry name" value="EmrE-like"/>
</dbReference>
<feature type="transmembrane region" description="Helical" evidence="6">
    <location>
        <begin position="153"/>
        <end position="173"/>
    </location>
</feature>
<keyword evidence="4 6" id="KW-1133">Transmembrane helix</keyword>
<evidence type="ECO:0000259" key="7">
    <source>
        <dbReference type="Pfam" id="PF00892"/>
    </source>
</evidence>
<evidence type="ECO:0000256" key="4">
    <source>
        <dbReference type="ARBA" id="ARBA00022989"/>
    </source>
</evidence>
<evidence type="ECO:0000256" key="6">
    <source>
        <dbReference type="SAM" id="Phobius"/>
    </source>
</evidence>
<dbReference type="Gene3D" id="1.10.3730.20">
    <property type="match status" value="1"/>
</dbReference>
<protein>
    <submittedName>
        <fullName evidence="8">DMT family transporter</fullName>
    </submittedName>
</protein>
<accession>A0ABY7XUN5</accession>